<dbReference type="GO" id="GO:0000287">
    <property type="term" value="F:magnesium ion binding"/>
    <property type="evidence" value="ECO:0007669"/>
    <property type="project" value="InterPro"/>
</dbReference>
<dbReference type="Ensembl" id="ENSSPAT00000000176.1">
    <property type="protein sequence ID" value="ENSSPAP00000000171.1"/>
    <property type="gene ID" value="ENSSPAG00000000132.1"/>
</dbReference>
<feature type="region of interest" description="Disordered" evidence="1">
    <location>
        <begin position="15"/>
        <end position="57"/>
    </location>
</feature>
<dbReference type="GO" id="GO:0046085">
    <property type="term" value="P:adenosine metabolic process"/>
    <property type="evidence" value="ECO:0007669"/>
    <property type="project" value="TreeGrafter"/>
</dbReference>
<name>A0A3B4YZ15_9TELE</name>
<dbReference type="Pfam" id="PF06189">
    <property type="entry name" value="5-nucleotidase"/>
    <property type="match status" value="1"/>
</dbReference>
<accession>A0A3B4YZ15</accession>
<organism evidence="2">
    <name type="scientific">Stegastes partitus</name>
    <name type="common">bicolor damselfish</name>
    <dbReference type="NCBI Taxonomy" id="144197"/>
    <lineage>
        <taxon>Eukaryota</taxon>
        <taxon>Metazoa</taxon>
        <taxon>Chordata</taxon>
        <taxon>Craniata</taxon>
        <taxon>Vertebrata</taxon>
        <taxon>Euteleostomi</taxon>
        <taxon>Actinopterygii</taxon>
        <taxon>Neopterygii</taxon>
        <taxon>Teleostei</taxon>
        <taxon>Neoteleostei</taxon>
        <taxon>Acanthomorphata</taxon>
        <taxon>Ovalentaria</taxon>
        <taxon>Pomacentridae</taxon>
        <taxon>Stegastes</taxon>
    </lineage>
</organism>
<evidence type="ECO:0000313" key="2">
    <source>
        <dbReference type="Ensembl" id="ENSSPAP00000000171.1"/>
    </source>
</evidence>
<reference evidence="2" key="1">
    <citation type="submission" date="2023-09" db="UniProtKB">
        <authorList>
            <consortium name="Ensembl"/>
        </authorList>
    </citation>
    <scope>IDENTIFICATION</scope>
</reference>
<dbReference type="GO" id="GO:0008253">
    <property type="term" value="F:5'-nucleotidase activity"/>
    <property type="evidence" value="ECO:0007669"/>
    <property type="project" value="InterPro"/>
</dbReference>
<dbReference type="GO" id="GO:0009117">
    <property type="term" value="P:nucleotide metabolic process"/>
    <property type="evidence" value="ECO:0007669"/>
    <property type="project" value="InterPro"/>
</dbReference>
<dbReference type="AlphaFoldDB" id="A0A3B4YZ15"/>
<dbReference type="PANTHER" id="PTHR31367">
    <property type="entry name" value="CYTOSOLIC 5'-NUCLEOTIDASE 1 FAMILY MEMBER"/>
    <property type="match status" value="1"/>
</dbReference>
<dbReference type="PANTHER" id="PTHR31367:SF4">
    <property type="entry name" value="5'-NUCLEOTIDASE, CYTOSOLIC IAA"/>
    <property type="match status" value="1"/>
</dbReference>
<proteinExistence type="predicted"/>
<sequence>MVKMSLDPVQVMSGQVEELKVAPSSNGDSRGSWEEKEELDQDHLVLTSKPKSPKPENAVTVAVSSRVLFRTEVEQKVFEQKGVEEYLRYQIEHENEPFAPGPAFPFVKALEAVNARLRELYPQSEELFDIVLVTYNHAHVGIRLINTINHHNLFIERFCMTGGSSPIGYLKAWHTNLYLSADADKVREALAEGEHTLLPNSLFLVPSDHRTCLQKLRSLSLCAFANCLFYVSFGVMSSSSLSRLSAHVGTGLV</sequence>
<dbReference type="InterPro" id="IPR010394">
    <property type="entry name" value="5-nucleotidase"/>
</dbReference>
<evidence type="ECO:0000256" key="1">
    <source>
        <dbReference type="SAM" id="MobiDB-lite"/>
    </source>
</evidence>
<dbReference type="GO" id="GO:0000166">
    <property type="term" value="F:nucleotide binding"/>
    <property type="evidence" value="ECO:0007669"/>
    <property type="project" value="InterPro"/>
</dbReference>
<protein>
    <submittedName>
        <fullName evidence="2">5'-nucleotidase, cytosolic IAa</fullName>
    </submittedName>
</protein>
<dbReference type="GeneTree" id="ENSGT00390000017767"/>
<dbReference type="GO" id="GO:0005829">
    <property type="term" value="C:cytosol"/>
    <property type="evidence" value="ECO:0007669"/>
    <property type="project" value="TreeGrafter"/>
</dbReference>